<accession>A0A376DRL6</accession>
<feature type="chain" id="PRO_5044585992" evidence="1">
    <location>
        <begin position="21"/>
        <end position="511"/>
    </location>
</feature>
<dbReference type="EMBL" id="UFVQ01000003">
    <property type="protein sequence ID" value="STC94215.1"/>
    <property type="molecule type" value="Genomic_DNA"/>
</dbReference>
<keyword evidence="1" id="KW-0732">Signal</keyword>
<evidence type="ECO:0000313" key="2">
    <source>
        <dbReference type="EMBL" id="AZA49362.1"/>
    </source>
</evidence>
<reference evidence="3 4" key="1">
    <citation type="submission" date="2018-06" db="EMBL/GenBank/DDBJ databases">
        <authorList>
            <consortium name="Pathogen Informatics"/>
            <person name="Doyle S."/>
        </authorList>
    </citation>
    <scope>NUCLEOTIDE SEQUENCE [LARGE SCALE GENOMIC DNA]</scope>
    <source>
        <strain evidence="3 4">NCTC13533</strain>
    </source>
</reference>
<dbReference type="Gene3D" id="3.90.930.1">
    <property type="match status" value="2"/>
</dbReference>
<protein>
    <submittedName>
        <fullName evidence="3">MORN repeat variant</fullName>
    </submittedName>
    <submittedName>
        <fullName evidence="2">Membrane-binding protein</fullName>
    </submittedName>
</protein>
<dbReference type="EMBL" id="CP033920">
    <property type="protein sequence ID" value="AZA49362.1"/>
    <property type="molecule type" value="Genomic_DNA"/>
</dbReference>
<dbReference type="InterPro" id="IPR011652">
    <property type="entry name" value="MORN_2"/>
</dbReference>
<dbReference type="Proteomes" id="UP000273270">
    <property type="component" value="Chromosome"/>
</dbReference>
<dbReference type="STRING" id="297244.SAMN05421639_101771"/>
<evidence type="ECO:0000313" key="4">
    <source>
        <dbReference type="Proteomes" id="UP000255224"/>
    </source>
</evidence>
<reference evidence="2" key="2">
    <citation type="submission" date="2018-11" db="EMBL/GenBank/DDBJ databases">
        <title>Proposal to divide the Flavobacteriaceae and reorganize its genera based on Amino Acid Identity values calculated from whole genome sequences.</title>
        <authorList>
            <person name="Nicholson A.C."/>
            <person name="Gulvik C.A."/>
            <person name="Whitney A.M."/>
            <person name="Humrighouse B.W."/>
            <person name="Bell M."/>
            <person name="Holmes B."/>
            <person name="Steigerwalt A."/>
            <person name="Villarma A."/>
            <person name="Sheth M."/>
            <person name="Batra D."/>
            <person name="Pryor J."/>
            <person name="Bernardet J.-F."/>
            <person name="Hugo C."/>
            <person name="Kampfer P."/>
            <person name="Newman J."/>
            <person name="Mcquiston J.R."/>
        </authorList>
    </citation>
    <scope>NUCLEOTIDE SEQUENCE [LARGE SCALE GENOMIC DNA]</scope>
    <source>
        <strain evidence="2">G0188</strain>
    </source>
</reference>
<feature type="signal peptide" evidence="1">
    <location>
        <begin position="1"/>
        <end position="20"/>
    </location>
</feature>
<dbReference type="RefSeq" id="WP_123879542.1">
    <property type="nucleotide sequence ID" value="NZ_CP033920.1"/>
</dbReference>
<dbReference type="OrthoDB" id="830908at2"/>
<evidence type="ECO:0000313" key="5">
    <source>
        <dbReference type="Proteomes" id="UP000273270"/>
    </source>
</evidence>
<reference evidence="5" key="3">
    <citation type="submission" date="2018-11" db="EMBL/GenBank/DDBJ databases">
        <title>Proposal to divide the Flavobacteriaceae and reorganize its genera based on Amino Acid Identity values calculated from whole genome sequences.</title>
        <authorList>
            <person name="Nicholson A.C."/>
            <person name="Gulvik C.A."/>
            <person name="Whitney A.M."/>
            <person name="Humrighouse B.W."/>
            <person name="Bell M."/>
            <person name="Holmes B."/>
            <person name="Steigerwalt A.G."/>
            <person name="Villarma A."/>
            <person name="Sheth M."/>
            <person name="Batra D."/>
            <person name="Pryor J."/>
            <person name="Bernardet J.-F."/>
            <person name="Hugo C."/>
            <person name="Kampfer P."/>
            <person name="Newman J."/>
            <person name="McQuiston J.R."/>
        </authorList>
    </citation>
    <scope>NUCLEOTIDE SEQUENCE [LARGE SCALE GENOMIC DNA]</scope>
    <source>
        <strain evidence="5">G0188</strain>
    </source>
</reference>
<evidence type="ECO:0000256" key="1">
    <source>
        <dbReference type="SAM" id="SignalP"/>
    </source>
</evidence>
<organism evidence="3 4">
    <name type="scientific">Chryseobacterium carnipullorum</name>
    <dbReference type="NCBI Taxonomy" id="1124835"/>
    <lineage>
        <taxon>Bacteria</taxon>
        <taxon>Pseudomonadati</taxon>
        <taxon>Bacteroidota</taxon>
        <taxon>Flavobacteriia</taxon>
        <taxon>Flavobacteriales</taxon>
        <taxon>Weeksellaceae</taxon>
        <taxon>Chryseobacterium group</taxon>
        <taxon>Chryseobacterium</taxon>
    </lineage>
</organism>
<dbReference type="AlphaFoldDB" id="A0A376DRL6"/>
<gene>
    <name evidence="2" type="ORF">EG346_14780</name>
    <name evidence="3" type="ORF">NCTC13533_01439</name>
</gene>
<accession>A0A3G6N896</accession>
<name>A0A376DRL6_CHRCU</name>
<sequence length="511" mass="58368">MKKLLMSAVFALVINIHAGAQQKIYFDENWQKTTQDKMEFYRETENKGKLTLIRDFYKNGTPQMEGLVSDATPGSEVYEGKITWYTPEGKVMSTGTFSGGKQVGAAKSFDAQGRILEDLMYKEDGTFTGKIFTYKNPEEMSYLNIVTTYDSPDSFQSVGYDEDPKGIRYEIISDGKEKYETRFYGDKGKYIGTNHYGDSGNNVMVGYYQDPMKVSKIEKQDKDGKVTETVIYSKKGEILQEEKKNKKGGYQKTYDETGKQIGHLTYLYDKETNEYKPQDGEDYQFNYNFISFTAITVYKNGVAVLNKYFDEDGKLSSEQVSEDEMTQEIRYYYPDGKLKGAVTYKDDMPYDGTLYEGLSEQQYKNGILVHSKFFTSDEKLKTETKINADQTLYNSTVYDENGAIAYTYSHPVEQGEGFTAQIVQYAKGKAASKAVVKDGVLESGKLKYKSEAGVKELERNGKWIIIKIYNRDGKLIQDSKVLAETQEPDTYNASNTLITESDLQYEFYEYL</sequence>
<proteinExistence type="predicted"/>
<evidence type="ECO:0000313" key="3">
    <source>
        <dbReference type="EMBL" id="STC94215.1"/>
    </source>
</evidence>
<dbReference type="Pfam" id="PF07661">
    <property type="entry name" value="MORN_2"/>
    <property type="match status" value="2"/>
</dbReference>
<dbReference type="Proteomes" id="UP000255224">
    <property type="component" value="Unassembled WGS sequence"/>
</dbReference>
<keyword evidence="5" id="KW-1185">Reference proteome</keyword>
<dbReference type="KEGG" id="ccau:EG346_14780"/>